<feature type="region of interest" description="Disordered" evidence="1">
    <location>
        <begin position="27"/>
        <end position="96"/>
    </location>
</feature>
<dbReference type="Proteomes" id="UP000757900">
    <property type="component" value="Unassembled WGS sequence"/>
</dbReference>
<feature type="compositionally biased region" description="Polar residues" evidence="1">
    <location>
        <begin position="27"/>
        <end position="48"/>
    </location>
</feature>
<protein>
    <submittedName>
        <fullName evidence="4">Bacterial Ig-like domain-containing protein</fullName>
    </submittedName>
</protein>
<dbReference type="Pfam" id="PF07523">
    <property type="entry name" value="Big_3"/>
    <property type="match status" value="1"/>
</dbReference>
<organism evidence="4 5">
    <name type="scientific">Abiotrophia defectiva</name>
    <name type="common">Streptococcus defectivus</name>
    <dbReference type="NCBI Taxonomy" id="46125"/>
    <lineage>
        <taxon>Bacteria</taxon>
        <taxon>Bacillati</taxon>
        <taxon>Bacillota</taxon>
        <taxon>Bacilli</taxon>
        <taxon>Lactobacillales</taxon>
        <taxon>Aerococcaceae</taxon>
        <taxon>Abiotrophia</taxon>
    </lineage>
</organism>
<dbReference type="InterPro" id="IPR022038">
    <property type="entry name" value="Ig-like_bact"/>
</dbReference>
<evidence type="ECO:0000256" key="1">
    <source>
        <dbReference type="SAM" id="MobiDB-lite"/>
    </source>
</evidence>
<sequence>MGKKHSTRFKYALATSIALGMALSYQGQAQAVDPANTTSSEVPVQSTVPAVASKEETSPVLPQVPAESVSPESASQTPQTEPTPEASQTSPAPQVPAEEENVVLGASITYQSAPGQNAETANKMLNGTKNGLSDKYFTPKSQARVEIKLDRPRTIVRLVVEHAGAGGEDSEMNTRDFDLIFRDMKSRGWKLAKAIRGNEESVTDVLLERPFESDEWGLVVKTATNGNKHPGVRIYNWKMYEKANPETPALDPSQVTLHALGEGYVQLGLKNLPQHSTVTVYDNAKVRKIVATGIADQGGNLLLKPLALKNDIKTLYYRIQTPGLAQSAVGQLDVPKNAHLAISQMTLEVDKAKRIYRVGEKLDFSNTSLLVRYVGDFAGKVYDLTNPAVTVSGFNSQKVGQQDLEISFLGHKVRLPWKVFVYKPAPDNSRVVVGMDVVTLPKAEYIQGEDLDLIGGRFRLLYSDGRAVLQPFVHRRVVYSGYDKNKLGTQRITMTFKNEVLSHFDVVVKPKEQLDFTRLKALVAEAEAVIQTGHYQYATLGARVAVDMALARAKEALNSPFTRSNEEEGARWSLYGELRRLNGTANKDKVLNDFKALINRGENLMSRFPTSTLYPSIQKAVNAAKALLPLEVIPAREIESLSRQMKDLFAWF</sequence>
<keyword evidence="2" id="KW-0732">Signal</keyword>
<feature type="signal peptide" evidence="2">
    <location>
        <begin position="1"/>
        <end position="31"/>
    </location>
</feature>
<reference evidence="4" key="1">
    <citation type="submission" date="2020-04" db="EMBL/GenBank/DDBJ databases">
        <title>Deep metagenomics examines the oral microbiome during advanced dental caries in children, revealing novel taxa and co-occurrences with host molecules.</title>
        <authorList>
            <person name="Baker J.L."/>
            <person name="Morton J.T."/>
            <person name="Dinis M."/>
            <person name="Alvarez R."/>
            <person name="Tran N.C."/>
            <person name="Knight R."/>
            <person name="Edlund A."/>
        </authorList>
    </citation>
    <scope>NUCLEOTIDE SEQUENCE</scope>
    <source>
        <strain evidence="4">JCVI_23_bin.16</strain>
    </source>
</reference>
<accession>A0A929MNK8</accession>
<dbReference type="EMBL" id="JABZFV010000021">
    <property type="protein sequence ID" value="MBF0934412.1"/>
    <property type="molecule type" value="Genomic_DNA"/>
</dbReference>
<gene>
    <name evidence="4" type="ORF">HXK00_02055</name>
</gene>
<comment type="caution">
    <text evidence="4">The sequence shown here is derived from an EMBL/GenBank/DDBJ whole genome shotgun (WGS) entry which is preliminary data.</text>
</comment>
<evidence type="ECO:0000313" key="5">
    <source>
        <dbReference type="Proteomes" id="UP000757900"/>
    </source>
</evidence>
<evidence type="ECO:0000313" key="4">
    <source>
        <dbReference type="EMBL" id="MBF0934412.1"/>
    </source>
</evidence>
<proteinExistence type="predicted"/>
<feature type="domain" description="Ig-like" evidence="3">
    <location>
        <begin position="440"/>
        <end position="507"/>
    </location>
</feature>
<name>A0A929MNK8_ABIDE</name>
<evidence type="ECO:0000259" key="3">
    <source>
        <dbReference type="Pfam" id="PF07523"/>
    </source>
</evidence>
<feature type="chain" id="PRO_5037933680" evidence="2">
    <location>
        <begin position="32"/>
        <end position="652"/>
    </location>
</feature>
<feature type="compositionally biased region" description="Polar residues" evidence="1">
    <location>
        <begin position="70"/>
        <end position="92"/>
    </location>
</feature>
<dbReference type="Gene3D" id="2.60.40.3630">
    <property type="match status" value="1"/>
</dbReference>
<dbReference type="Gene3D" id="2.60.120.260">
    <property type="entry name" value="Galactose-binding domain-like"/>
    <property type="match status" value="1"/>
</dbReference>
<dbReference type="AlphaFoldDB" id="A0A929MNK8"/>
<evidence type="ECO:0000256" key="2">
    <source>
        <dbReference type="SAM" id="SignalP"/>
    </source>
</evidence>